<evidence type="ECO:0000313" key="2">
    <source>
        <dbReference type="Proteomes" id="UP000827721"/>
    </source>
</evidence>
<comment type="caution">
    <text evidence="1">The sequence shown here is derived from an EMBL/GenBank/DDBJ whole genome shotgun (WGS) entry which is preliminary data.</text>
</comment>
<evidence type="ECO:0008006" key="3">
    <source>
        <dbReference type="Google" id="ProtNLM"/>
    </source>
</evidence>
<organism evidence="1 2">
    <name type="scientific">Xanthoceras sorbifolium</name>
    <dbReference type="NCBI Taxonomy" id="99658"/>
    <lineage>
        <taxon>Eukaryota</taxon>
        <taxon>Viridiplantae</taxon>
        <taxon>Streptophyta</taxon>
        <taxon>Embryophyta</taxon>
        <taxon>Tracheophyta</taxon>
        <taxon>Spermatophyta</taxon>
        <taxon>Magnoliopsida</taxon>
        <taxon>eudicotyledons</taxon>
        <taxon>Gunneridae</taxon>
        <taxon>Pentapetalae</taxon>
        <taxon>rosids</taxon>
        <taxon>malvids</taxon>
        <taxon>Sapindales</taxon>
        <taxon>Sapindaceae</taxon>
        <taxon>Xanthoceroideae</taxon>
        <taxon>Xanthoceras</taxon>
    </lineage>
</organism>
<reference evidence="1 2" key="1">
    <citation type="submission" date="2021-02" db="EMBL/GenBank/DDBJ databases">
        <title>Plant Genome Project.</title>
        <authorList>
            <person name="Zhang R.-G."/>
        </authorList>
    </citation>
    <scope>NUCLEOTIDE SEQUENCE [LARGE SCALE GENOMIC DNA]</scope>
    <source>
        <tissue evidence="1">Leaves</tissue>
    </source>
</reference>
<gene>
    <name evidence="1" type="ORF">JRO89_XS03G0112300</name>
</gene>
<dbReference type="Proteomes" id="UP000827721">
    <property type="component" value="Unassembled WGS sequence"/>
</dbReference>
<name>A0ABQ8I9I3_9ROSI</name>
<accession>A0ABQ8I9I3</accession>
<proteinExistence type="predicted"/>
<dbReference type="EMBL" id="JAFEMO010000003">
    <property type="protein sequence ID" value="KAH7573301.1"/>
    <property type="molecule type" value="Genomic_DNA"/>
</dbReference>
<keyword evidence="2" id="KW-1185">Reference proteome</keyword>
<evidence type="ECO:0000313" key="1">
    <source>
        <dbReference type="EMBL" id="KAH7573301.1"/>
    </source>
</evidence>
<sequence length="217" mass="24662">MIKETVDEGIQLQMVTPDSNLVQLSETVCTVRDSLQAKNNKPIMRQNLVNLVTVTYVTSIKGMDTGLVLENKEAQVKQTQQENQDVLMRPKWRRLSRGVTKQRRMGGNRNKFGKHGHDAWPEFSHATLKKARTSAESEDGICFTVRDYFSKKLQTSVPSGKIHAELDHSILPCVTRDMNRILDDDFSGDEARVAIFQMYPTKAPGIDGMPVLFYQKY</sequence>
<protein>
    <recommendedName>
        <fullName evidence="3">Reverse transcriptase</fullName>
    </recommendedName>
</protein>